<keyword evidence="3" id="KW-1185">Reference proteome</keyword>
<accession>A0A845BJB1</accession>
<dbReference type="SUPFAM" id="SSF54427">
    <property type="entry name" value="NTF2-like"/>
    <property type="match status" value="1"/>
</dbReference>
<proteinExistence type="predicted"/>
<dbReference type="AlphaFoldDB" id="A0A845BJB1"/>
<reference evidence="2 3" key="1">
    <citation type="submission" date="2019-12" db="EMBL/GenBank/DDBJ databases">
        <title>Neisseriaceae gen. nov. sp. Genome sequencing and assembly.</title>
        <authorList>
            <person name="Liu Z."/>
            <person name="Li A."/>
        </authorList>
    </citation>
    <scope>NUCLEOTIDE SEQUENCE [LARGE SCALE GENOMIC DNA]</scope>
    <source>
        <strain evidence="2 3">B2N2-7</strain>
    </source>
</reference>
<sequence>MNSRFAAHLGWFASLSPESLADIGCVYAANASFSDPFQRIEGRDAIAQLYTRMFEKLQAPRFTIIETVCEGNRAFVTWDFSFSLFGRARLIHGGSLLQLDEAGLIAEHRDYWDAAGGVYEALPLLGTLLRWLKRRMA</sequence>
<dbReference type="Gene3D" id="3.10.450.50">
    <property type="match status" value="1"/>
</dbReference>
<evidence type="ECO:0000259" key="1">
    <source>
        <dbReference type="Pfam" id="PF12680"/>
    </source>
</evidence>
<dbReference type="RefSeq" id="WP_160795226.1">
    <property type="nucleotide sequence ID" value="NZ_WSSB01000003.1"/>
</dbReference>
<name>A0A845BJB1_9NEIS</name>
<dbReference type="EMBL" id="WSSB01000003">
    <property type="protein sequence ID" value="MXR36282.1"/>
    <property type="molecule type" value="Genomic_DNA"/>
</dbReference>
<dbReference type="InterPro" id="IPR037401">
    <property type="entry name" value="SnoaL-like"/>
</dbReference>
<dbReference type="InterPro" id="IPR032710">
    <property type="entry name" value="NTF2-like_dom_sf"/>
</dbReference>
<organism evidence="2 3">
    <name type="scientific">Craterilacuibacter sinensis</name>
    <dbReference type="NCBI Taxonomy" id="2686017"/>
    <lineage>
        <taxon>Bacteria</taxon>
        <taxon>Pseudomonadati</taxon>
        <taxon>Pseudomonadota</taxon>
        <taxon>Betaproteobacteria</taxon>
        <taxon>Neisseriales</taxon>
        <taxon>Neisseriaceae</taxon>
        <taxon>Craterilacuibacter</taxon>
    </lineage>
</organism>
<gene>
    <name evidence="2" type="ORF">GQF02_04750</name>
</gene>
<comment type="caution">
    <text evidence="2">The sequence shown here is derived from an EMBL/GenBank/DDBJ whole genome shotgun (WGS) entry which is preliminary data.</text>
</comment>
<protein>
    <submittedName>
        <fullName evidence="2">Nuclear transport factor 2 family protein</fullName>
    </submittedName>
</protein>
<dbReference type="Proteomes" id="UP000467214">
    <property type="component" value="Unassembled WGS sequence"/>
</dbReference>
<evidence type="ECO:0000313" key="2">
    <source>
        <dbReference type="EMBL" id="MXR36282.1"/>
    </source>
</evidence>
<dbReference type="Pfam" id="PF12680">
    <property type="entry name" value="SnoaL_2"/>
    <property type="match status" value="1"/>
</dbReference>
<evidence type="ECO:0000313" key="3">
    <source>
        <dbReference type="Proteomes" id="UP000467214"/>
    </source>
</evidence>
<feature type="domain" description="SnoaL-like" evidence="1">
    <location>
        <begin position="11"/>
        <end position="108"/>
    </location>
</feature>